<feature type="compositionally biased region" description="Low complexity" evidence="2">
    <location>
        <begin position="27"/>
        <end position="39"/>
    </location>
</feature>
<dbReference type="Gene3D" id="1.20.5.110">
    <property type="match status" value="1"/>
</dbReference>
<dbReference type="EMBL" id="BQFW01000002">
    <property type="protein sequence ID" value="GJJ69508.1"/>
    <property type="molecule type" value="Genomic_DNA"/>
</dbReference>
<dbReference type="Pfam" id="PF14523">
    <property type="entry name" value="Syntaxin_2"/>
    <property type="match status" value="1"/>
</dbReference>
<dbReference type="PANTHER" id="PTHR19957">
    <property type="entry name" value="SYNTAXIN"/>
    <property type="match status" value="1"/>
</dbReference>
<protein>
    <recommendedName>
        <fullName evidence="4">t-SNARE coiled-coil homology domain-containing protein</fullName>
    </recommendedName>
</protein>
<feature type="compositionally biased region" description="Low complexity" evidence="2">
    <location>
        <begin position="144"/>
        <end position="155"/>
    </location>
</feature>
<keyword evidence="3" id="KW-0812">Transmembrane</keyword>
<evidence type="ECO:0000313" key="5">
    <source>
        <dbReference type="EMBL" id="GJJ69508.1"/>
    </source>
</evidence>
<feature type="compositionally biased region" description="Low complexity" evidence="2">
    <location>
        <begin position="209"/>
        <end position="222"/>
    </location>
</feature>
<keyword evidence="6" id="KW-1185">Reference proteome</keyword>
<feature type="region of interest" description="Disordered" evidence="2">
    <location>
        <begin position="459"/>
        <end position="480"/>
    </location>
</feature>
<reference evidence="5" key="2">
    <citation type="journal article" date="2022" name="Microbiol. Resour. Announc.">
        <title>Whole-Genome Sequence of Entomortierella parvispora E1425, a Mucoromycotan Fungus Associated with Burkholderiaceae-Related Endosymbiotic Bacteria.</title>
        <authorList>
            <person name="Herlambang A."/>
            <person name="Guo Y."/>
            <person name="Takashima Y."/>
            <person name="Narisawa K."/>
            <person name="Ohta H."/>
            <person name="Nishizawa T."/>
        </authorList>
    </citation>
    <scope>NUCLEOTIDE SEQUENCE</scope>
    <source>
        <strain evidence="5">E1425</strain>
    </source>
</reference>
<dbReference type="PROSITE" id="PS50192">
    <property type="entry name" value="T_SNARE"/>
    <property type="match status" value="1"/>
</dbReference>
<dbReference type="GO" id="GO:0006906">
    <property type="term" value="P:vesicle fusion"/>
    <property type="evidence" value="ECO:0007669"/>
    <property type="project" value="TreeGrafter"/>
</dbReference>
<feature type="compositionally biased region" description="Pro residues" evidence="2">
    <location>
        <begin position="175"/>
        <end position="186"/>
    </location>
</feature>
<dbReference type="InterPro" id="IPR006011">
    <property type="entry name" value="Syntaxin_N"/>
</dbReference>
<evidence type="ECO:0000256" key="1">
    <source>
        <dbReference type="ARBA" id="ARBA00009063"/>
    </source>
</evidence>
<dbReference type="Gene3D" id="1.20.58.70">
    <property type="match status" value="1"/>
</dbReference>
<sequence length="597" mass="64525">MSFTDLDRERGLRTPPQSPYKIDKKPNSAPQAASSPNSSIGVSNGNLRGPSGGVDQSPRRPLSHGHSSPYPPPVSPNQRPKPPGPLAQHSRILQDNTRIDTPRPTLTPSSSIAAAVVVSSSSSSSSSVATSGSGETMSPRSPHSNNGNINGSGNNRILAVNRPGDQERRQVLSPPTSPPQFSPPSSPLNHLQHPHRGFTRVSGEGWINGGAPQSAASGAAPSEDGSSSSNDVVIDMNSQDEHAERVQNGDSNGHATNGMNSAPLSGSIQDQEHDYDLMVRHISQQIFNISSNIAVLERLVPCLGQRHKDTVELRSSLHAVLDGTRDLVKSAHGLIKALAKYHQPTAFAQGNSHNNDNDIGIGFRRPNPSSQAALSAESSAWQRKVLTSRRQTHQRLTKDLTLASKSFQDLQRQALVAERQKVATLRRLSASASLRRWSQRRSDLMDLSQQDIEQGALLVHGDGSGAGSSSNANGGTHERELSVQEEALLREILAMDGEISLQESILLERESEILKIEEGMGQVLEVMKELGTLVVEQRADVDFIHDNVLQSRGRIQQGQQEVLKASEYQRRSREKLCYLILIVSTVGALVMLAFVST</sequence>
<dbReference type="GO" id="GO:0006886">
    <property type="term" value="P:intracellular protein transport"/>
    <property type="evidence" value="ECO:0007669"/>
    <property type="project" value="TreeGrafter"/>
</dbReference>
<feature type="compositionally biased region" description="Pro residues" evidence="2">
    <location>
        <begin position="69"/>
        <end position="85"/>
    </location>
</feature>
<dbReference type="GO" id="GO:0012505">
    <property type="term" value="C:endomembrane system"/>
    <property type="evidence" value="ECO:0007669"/>
    <property type="project" value="TreeGrafter"/>
</dbReference>
<keyword evidence="3" id="KW-0472">Membrane</keyword>
<feature type="domain" description="T-SNARE coiled-coil homology" evidence="4">
    <location>
        <begin position="503"/>
        <end position="565"/>
    </location>
</feature>
<dbReference type="OrthoDB" id="364348at2759"/>
<feature type="compositionally biased region" description="Basic and acidic residues" evidence="2">
    <location>
        <begin position="1"/>
        <end position="12"/>
    </location>
</feature>
<organism evidence="5 6">
    <name type="scientific">Entomortierella parvispora</name>
    <dbReference type="NCBI Taxonomy" id="205924"/>
    <lineage>
        <taxon>Eukaryota</taxon>
        <taxon>Fungi</taxon>
        <taxon>Fungi incertae sedis</taxon>
        <taxon>Mucoromycota</taxon>
        <taxon>Mortierellomycotina</taxon>
        <taxon>Mortierellomycetes</taxon>
        <taxon>Mortierellales</taxon>
        <taxon>Mortierellaceae</taxon>
        <taxon>Entomortierella</taxon>
    </lineage>
</organism>
<feature type="compositionally biased region" description="Polar residues" evidence="2">
    <location>
        <begin position="134"/>
        <end position="143"/>
    </location>
</feature>
<dbReference type="InterPro" id="IPR045242">
    <property type="entry name" value="Syntaxin"/>
</dbReference>
<feature type="compositionally biased region" description="Polar residues" evidence="2">
    <location>
        <begin position="248"/>
        <end position="266"/>
    </location>
</feature>
<dbReference type="GO" id="GO:0000149">
    <property type="term" value="F:SNARE binding"/>
    <property type="evidence" value="ECO:0007669"/>
    <property type="project" value="TreeGrafter"/>
</dbReference>
<evidence type="ECO:0000259" key="4">
    <source>
        <dbReference type="PROSITE" id="PS50192"/>
    </source>
</evidence>
<proteinExistence type="inferred from homology"/>
<dbReference type="SMART" id="SM00397">
    <property type="entry name" value="t_SNARE"/>
    <property type="match status" value="1"/>
</dbReference>
<comment type="similarity">
    <text evidence="1">Belongs to the syntaxin family.</text>
</comment>
<evidence type="ECO:0000256" key="3">
    <source>
        <dbReference type="SAM" id="Phobius"/>
    </source>
</evidence>
<feature type="region of interest" description="Disordered" evidence="2">
    <location>
        <begin position="1"/>
        <end position="266"/>
    </location>
</feature>
<keyword evidence="3" id="KW-1133">Transmembrane helix</keyword>
<dbReference type="GO" id="GO:0031201">
    <property type="term" value="C:SNARE complex"/>
    <property type="evidence" value="ECO:0007669"/>
    <property type="project" value="TreeGrafter"/>
</dbReference>
<dbReference type="AlphaFoldDB" id="A0A9P3H4C1"/>
<dbReference type="SUPFAM" id="SSF47661">
    <property type="entry name" value="t-snare proteins"/>
    <property type="match status" value="1"/>
</dbReference>
<dbReference type="GO" id="GO:0005484">
    <property type="term" value="F:SNAP receptor activity"/>
    <property type="evidence" value="ECO:0007669"/>
    <property type="project" value="TreeGrafter"/>
</dbReference>
<reference evidence="5" key="1">
    <citation type="submission" date="2021-11" db="EMBL/GenBank/DDBJ databases">
        <authorList>
            <person name="Herlambang A."/>
            <person name="Guo Y."/>
            <person name="Takashima Y."/>
            <person name="Nishizawa T."/>
        </authorList>
    </citation>
    <scope>NUCLEOTIDE SEQUENCE</scope>
    <source>
        <strain evidence="5">E1425</strain>
    </source>
</reference>
<feature type="transmembrane region" description="Helical" evidence="3">
    <location>
        <begin position="576"/>
        <end position="595"/>
    </location>
</feature>
<dbReference type="Proteomes" id="UP000827284">
    <property type="component" value="Unassembled WGS sequence"/>
</dbReference>
<accession>A0A9P3H4C1</accession>
<dbReference type="Pfam" id="PF05739">
    <property type="entry name" value="SNARE"/>
    <property type="match status" value="1"/>
</dbReference>
<dbReference type="InterPro" id="IPR000727">
    <property type="entry name" value="T_SNARE_dom"/>
</dbReference>
<name>A0A9P3H4C1_9FUNG</name>
<gene>
    <name evidence="5" type="ORF">EMPS_01854</name>
</gene>
<comment type="caution">
    <text evidence="5">The sequence shown here is derived from an EMBL/GenBank/DDBJ whole genome shotgun (WGS) entry which is preliminary data.</text>
</comment>
<feature type="compositionally biased region" description="Low complexity" evidence="2">
    <location>
        <begin position="109"/>
        <end position="133"/>
    </location>
</feature>
<evidence type="ECO:0000313" key="6">
    <source>
        <dbReference type="Proteomes" id="UP000827284"/>
    </source>
</evidence>
<dbReference type="GO" id="GO:0048278">
    <property type="term" value="P:vesicle docking"/>
    <property type="evidence" value="ECO:0007669"/>
    <property type="project" value="TreeGrafter"/>
</dbReference>
<evidence type="ECO:0000256" key="2">
    <source>
        <dbReference type="SAM" id="MobiDB-lite"/>
    </source>
</evidence>
<dbReference type="PANTHER" id="PTHR19957:SF38">
    <property type="entry name" value="LD27581P"/>
    <property type="match status" value="1"/>
</dbReference>
<dbReference type="InterPro" id="IPR010989">
    <property type="entry name" value="SNARE"/>
</dbReference>